<evidence type="ECO:0000256" key="3">
    <source>
        <dbReference type="ARBA" id="ARBA00023157"/>
    </source>
</evidence>
<protein>
    <submittedName>
        <fullName evidence="6">Cytochrome c biogenesis thiol:disulfide interchange protein DsbE</fullName>
    </submittedName>
</protein>
<comment type="subcellular location">
    <subcellularLocation>
        <location evidence="1">Cell envelope</location>
    </subcellularLocation>
</comment>
<keyword evidence="4" id="KW-0676">Redox-active center</keyword>
<evidence type="ECO:0000256" key="2">
    <source>
        <dbReference type="ARBA" id="ARBA00022748"/>
    </source>
</evidence>
<feature type="domain" description="Thioredoxin" evidence="5">
    <location>
        <begin position="45"/>
        <end position="189"/>
    </location>
</feature>
<organism evidence="6 7">
    <name type="scientific">Neokomagataea tanensis NBRC 106556</name>
    <dbReference type="NCBI Taxonomy" id="1223519"/>
    <lineage>
        <taxon>Bacteria</taxon>
        <taxon>Pseudomonadati</taxon>
        <taxon>Pseudomonadota</taxon>
        <taxon>Alphaproteobacteria</taxon>
        <taxon>Acetobacterales</taxon>
        <taxon>Acetobacteraceae</taxon>
        <taxon>Neokomagataea</taxon>
    </lineage>
</organism>
<dbReference type="SUPFAM" id="SSF52833">
    <property type="entry name" value="Thioredoxin-like"/>
    <property type="match status" value="1"/>
</dbReference>
<dbReference type="RefSeq" id="WP_068172356.1">
    <property type="nucleotide sequence ID" value="NZ_BAQB01000097.1"/>
</dbReference>
<keyword evidence="2" id="KW-0201">Cytochrome c-type biogenesis</keyword>
<sequence length="192" mass="20768">MSTTSRRKLLTALPIVGASALGFGFWRMLHGMQNGGFDPRAVNTPQLGHPIPHFSLPGLPASGANADQTTGFNASELQSQHTPILLNFFASWCIPCVAEMPGLRIIAQEIPIWGIAYKDKPEDATAFIHRDGSPYARVATDQNGRAAIDWGVTGVPESFLIAPGGRILWHNASGLTPQLFDAEIRPLLAPYR</sequence>
<keyword evidence="7" id="KW-1185">Reference proteome</keyword>
<evidence type="ECO:0000313" key="7">
    <source>
        <dbReference type="Proteomes" id="UP001062443"/>
    </source>
</evidence>
<dbReference type="InterPro" id="IPR000866">
    <property type="entry name" value="AhpC/TSA"/>
</dbReference>
<dbReference type="InterPro" id="IPR036249">
    <property type="entry name" value="Thioredoxin-like_sf"/>
</dbReference>
<dbReference type="InterPro" id="IPR013766">
    <property type="entry name" value="Thioredoxin_domain"/>
</dbReference>
<dbReference type="PANTHER" id="PTHR42852:SF6">
    <property type="entry name" value="THIOL:DISULFIDE INTERCHANGE PROTEIN DSBE"/>
    <property type="match status" value="1"/>
</dbReference>
<dbReference type="InterPro" id="IPR050553">
    <property type="entry name" value="Thioredoxin_ResA/DsbE_sf"/>
</dbReference>
<name>A0ABQ0QLJ2_9PROT</name>
<accession>A0ABQ0QLJ2</accession>
<comment type="caution">
    <text evidence="6">The sequence shown here is derived from an EMBL/GenBank/DDBJ whole genome shotgun (WGS) entry which is preliminary data.</text>
</comment>
<dbReference type="Gene3D" id="3.40.30.10">
    <property type="entry name" value="Glutaredoxin"/>
    <property type="match status" value="1"/>
</dbReference>
<dbReference type="Pfam" id="PF00578">
    <property type="entry name" value="AhpC-TSA"/>
    <property type="match status" value="1"/>
</dbReference>
<dbReference type="PROSITE" id="PS51352">
    <property type="entry name" value="THIOREDOXIN_2"/>
    <property type="match status" value="1"/>
</dbReference>
<keyword evidence="3" id="KW-1015">Disulfide bond</keyword>
<evidence type="ECO:0000256" key="1">
    <source>
        <dbReference type="ARBA" id="ARBA00004196"/>
    </source>
</evidence>
<proteinExistence type="predicted"/>
<dbReference type="PANTHER" id="PTHR42852">
    <property type="entry name" value="THIOL:DISULFIDE INTERCHANGE PROTEIN DSBE"/>
    <property type="match status" value="1"/>
</dbReference>
<evidence type="ECO:0000259" key="5">
    <source>
        <dbReference type="PROSITE" id="PS51352"/>
    </source>
</evidence>
<evidence type="ECO:0000313" key="6">
    <source>
        <dbReference type="EMBL" id="GBR49389.1"/>
    </source>
</evidence>
<dbReference type="Proteomes" id="UP001062443">
    <property type="component" value="Unassembled WGS sequence"/>
</dbReference>
<gene>
    <name evidence="6" type="ORF">AA106556_2033</name>
</gene>
<evidence type="ECO:0000256" key="4">
    <source>
        <dbReference type="ARBA" id="ARBA00023284"/>
    </source>
</evidence>
<dbReference type="EMBL" id="BAQB01000097">
    <property type="protein sequence ID" value="GBR49389.1"/>
    <property type="molecule type" value="Genomic_DNA"/>
</dbReference>
<reference evidence="6" key="1">
    <citation type="submission" date="2013-04" db="EMBL/GenBank/DDBJ databases">
        <title>The genome sequencing project of 58 acetic acid bacteria.</title>
        <authorList>
            <person name="Okamoto-Kainuma A."/>
            <person name="Ishikawa M."/>
            <person name="Umino S."/>
            <person name="Koizumi Y."/>
            <person name="Shiwa Y."/>
            <person name="Yoshikawa H."/>
            <person name="Matsutani M."/>
            <person name="Matsushita K."/>
        </authorList>
    </citation>
    <scope>NUCLEOTIDE SEQUENCE</scope>
    <source>
        <strain evidence="6">NBRC 106556</strain>
    </source>
</reference>